<keyword evidence="2" id="KW-0378">Hydrolase</keyword>
<evidence type="ECO:0000313" key="2">
    <source>
        <dbReference type="EMBL" id="MDC8754803.1"/>
    </source>
</evidence>
<dbReference type="EMBL" id="JAQQXQ010000006">
    <property type="protein sequence ID" value="MDC8754803.1"/>
    <property type="molecule type" value="Genomic_DNA"/>
</dbReference>
<dbReference type="InterPro" id="IPR029058">
    <property type="entry name" value="AB_hydrolase_fold"/>
</dbReference>
<proteinExistence type="predicted"/>
<protein>
    <submittedName>
        <fullName evidence="2">Alpha/beta fold hydrolase</fullName>
    </submittedName>
</protein>
<dbReference type="Pfam" id="PF00561">
    <property type="entry name" value="Abhydrolase_1"/>
    <property type="match status" value="1"/>
</dbReference>
<dbReference type="Gene3D" id="3.40.50.1820">
    <property type="entry name" value="alpha/beta hydrolase"/>
    <property type="match status" value="1"/>
</dbReference>
<sequence length="278" mass="30300">MSGRKSETKKDIGMAASVSVATQLEPAPRPPSRIWTLAEGRALFELGAFYMSRPLLSYLPRGDGHAVKVLPGFMASNTSTAPMRHLLGRLGYDAHGWDSGRNVRVDNALIARLEAQLERLNDESGRKVSLVGWSLGGVLARELAKLHPDRVRMVISLGSPISDDRNHTNASRLFELLNGKEPEPMRGGRFRGLDEPPPVPTTSILTKTDGIVHWRGSVQKPAPTPSENIEVHASHCGLGVNPSVMIAIADRLAQPEGTWAPFEPPLAAKWMFPKTSLD</sequence>
<keyword evidence="3" id="KW-1185">Reference proteome</keyword>
<evidence type="ECO:0000259" key="1">
    <source>
        <dbReference type="Pfam" id="PF00561"/>
    </source>
</evidence>
<dbReference type="Proteomes" id="UP001216558">
    <property type="component" value="Unassembled WGS sequence"/>
</dbReference>
<dbReference type="SUPFAM" id="SSF53474">
    <property type="entry name" value="alpha/beta-Hydrolases"/>
    <property type="match status" value="1"/>
</dbReference>
<accession>A0ABT5JQ82</accession>
<reference evidence="2 3" key="1">
    <citation type="submission" date="2022-10" db="EMBL/GenBank/DDBJ databases">
        <title>Erythrobacter sp. sf7 Genome sequencing.</title>
        <authorList>
            <person name="Park S."/>
        </authorList>
    </citation>
    <scope>NUCLEOTIDE SEQUENCE [LARGE SCALE GENOMIC DNA]</scope>
    <source>
        <strain evidence="3">sf7</strain>
    </source>
</reference>
<feature type="domain" description="AB hydrolase-1" evidence="1">
    <location>
        <begin position="126"/>
        <end position="162"/>
    </location>
</feature>
<gene>
    <name evidence="2" type="ORF">OIK40_09140</name>
</gene>
<dbReference type="InterPro" id="IPR000073">
    <property type="entry name" value="AB_hydrolase_1"/>
</dbReference>
<organism evidence="2 3">
    <name type="scientific">Erythrobacter fulvus</name>
    <dbReference type="NCBI Taxonomy" id="2987523"/>
    <lineage>
        <taxon>Bacteria</taxon>
        <taxon>Pseudomonadati</taxon>
        <taxon>Pseudomonadota</taxon>
        <taxon>Alphaproteobacteria</taxon>
        <taxon>Sphingomonadales</taxon>
        <taxon>Erythrobacteraceae</taxon>
        <taxon>Erythrobacter/Porphyrobacter group</taxon>
        <taxon>Erythrobacter</taxon>
    </lineage>
</organism>
<name>A0ABT5JQ82_9SPHN</name>
<comment type="caution">
    <text evidence="2">The sequence shown here is derived from an EMBL/GenBank/DDBJ whole genome shotgun (WGS) entry which is preliminary data.</text>
</comment>
<dbReference type="RefSeq" id="WP_273677989.1">
    <property type="nucleotide sequence ID" value="NZ_JAQQXQ010000006.1"/>
</dbReference>
<evidence type="ECO:0000313" key="3">
    <source>
        <dbReference type="Proteomes" id="UP001216558"/>
    </source>
</evidence>
<dbReference type="GO" id="GO:0016787">
    <property type="term" value="F:hydrolase activity"/>
    <property type="evidence" value="ECO:0007669"/>
    <property type="project" value="UniProtKB-KW"/>
</dbReference>